<dbReference type="PANTHER" id="PTHR23257">
    <property type="entry name" value="SERINE-THREONINE PROTEIN KINASE"/>
    <property type="match status" value="1"/>
</dbReference>
<organism evidence="3 4">
    <name type="scientific">Tritrichomonas musculus</name>
    <dbReference type="NCBI Taxonomy" id="1915356"/>
    <lineage>
        <taxon>Eukaryota</taxon>
        <taxon>Metamonada</taxon>
        <taxon>Parabasalia</taxon>
        <taxon>Tritrichomonadida</taxon>
        <taxon>Tritrichomonadidae</taxon>
        <taxon>Tritrichomonas</taxon>
    </lineage>
</organism>
<dbReference type="InterPro" id="IPR011009">
    <property type="entry name" value="Kinase-like_dom_sf"/>
</dbReference>
<dbReference type="PROSITE" id="PS00108">
    <property type="entry name" value="PROTEIN_KINASE_ST"/>
    <property type="match status" value="1"/>
</dbReference>
<name>A0ABR2J0M8_9EUKA</name>
<dbReference type="InterPro" id="IPR008271">
    <property type="entry name" value="Ser/Thr_kinase_AS"/>
</dbReference>
<dbReference type="Gene3D" id="3.30.200.20">
    <property type="entry name" value="Phosphorylase Kinase, domain 1"/>
    <property type="match status" value="1"/>
</dbReference>
<protein>
    <recommendedName>
        <fullName evidence="2">Protein kinase domain-containing protein</fullName>
    </recommendedName>
</protein>
<dbReference type="Proteomes" id="UP001470230">
    <property type="component" value="Unassembled WGS sequence"/>
</dbReference>
<evidence type="ECO:0000256" key="1">
    <source>
        <dbReference type="SAM" id="MobiDB-lite"/>
    </source>
</evidence>
<sequence>MEITENREIKTLFVQYESTGNDVKILTAEFIDQLLSNKLLLGSGATSTVYRVKNLLTNKGFLCLKVLKSEAFRRLNQPQQQESEERNIWNEEEEEEAGTHQNEDSESQINFDIVYKLYSEYEILNNLKNPNIVKVYGFFLGDQTRNPAILLEYCKFNLENVINNLNDIDRIGIIYEICYAMKYIHEKNIIHRDLKMKNILINLKKHVKICDFGISKVVDLTTLTSLTSGVGTFAYMAPEIIQQHSRYTVKVDVYSFGVVMYYILTKGQFPEYTGIGSYANLNLPSSINKLSKSIIKKCWSSSPDERPSFSKILDMIVENNFMLINGIEENIPNLKTHLGLA</sequence>
<feature type="region of interest" description="Disordered" evidence="1">
    <location>
        <begin position="76"/>
        <end position="105"/>
    </location>
</feature>
<dbReference type="PROSITE" id="PS50011">
    <property type="entry name" value="PROTEIN_KINASE_DOM"/>
    <property type="match status" value="1"/>
</dbReference>
<evidence type="ECO:0000313" key="3">
    <source>
        <dbReference type="EMBL" id="KAK8871359.1"/>
    </source>
</evidence>
<proteinExistence type="predicted"/>
<dbReference type="Gene3D" id="1.10.510.10">
    <property type="entry name" value="Transferase(Phosphotransferase) domain 1"/>
    <property type="match status" value="1"/>
</dbReference>
<dbReference type="InterPro" id="IPR050167">
    <property type="entry name" value="Ser_Thr_protein_kinase"/>
</dbReference>
<accession>A0ABR2J0M8</accession>
<dbReference type="SMART" id="SM00220">
    <property type="entry name" value="S_TKc"/>
    <property type="match status" value="1"/>
</dbReference>
<keyword evidence="4" id="KW-1185">Reference proteome</keyword>
<dbReference type="SUPFAM" id="SSF56112">
    <property type="entry name" value="Protein kinase-like (PK-like)"/>
    <property type="match status" value="1"/>
</dbReference>
<reference evidence="3 4" key="1">
    <citation type="submission" date="2024-04" db="EMBL/GenBank/DDBJ databases">
        <title>Tritrichomonas musculus Genome.</title>
        <authorList>
            <person name="Alves-Ferreira E."/>
            <person name="Grigg M."/>
            <person name="Lorenzi H."/>
            <person name="Galac M."/>
        </authorList>
    </citation>
    <scope>NUCLEOTIDE SEQUENCE [LARGE SCALE GENOMIC DNA]</scope>
    <source>
        <strain evidence="3 4">EAF2021</strain>
    </source>
</reference>
<dbReference type="Pfam" id="PF00069">
    <property type="entry name" value="Pkinase"/>
    <property type="match status" value="1"/>
</dbReference>
<dbReference type="InterPro" id="IPR000719">
    <property type="entry name" value="Prot_kinase_dom"/>
</dbReference>
<comment type="caution">
    <text evidence="3">The sequence shown here is derived from an EMBL/GenBank/DDBJ whole genome shotgun (WGS) entry which is preliminary data.</text>
</comment>
<evidence type="ECO:0000259" key="2">
    <source>
        <dbReference type="PROSITE" id="PS50011"/>
    </source>
</evidence>
<gene>
    <name evidence="3" type="ORF">M9Y10_007081</name>
</gene>
<feature type="domain" description="Protein kinase" evidence="2">
    <location>
        <begin position="35"/>
        <end position="322"/>
    </location>
</feature>
<dbReference type="EMBL" id="JAPFFF010000013">
    <property type="protein sequence ID" value="KAK8871359.1"/>
    <property type="molecule type" value="Genomic_DNA"/>
</dbReference>
<evidence type="ECO:0000313" key="4">
    <source>
        <dbReference type="Proteomes" id="UP001470230"/>
    </source>
</evidence>